<dbReference type="RefSeq" id="WP_378045189.1">
    <property type="nucleotide sequence ID" value="NZ_JBHMDN010000007.1"/>
</dbReference>
<accession>A0ABW2F9K8</accession>
<reference evidence="4" key="1">
    <citation type="journal article" date="2019" name="Int. J. Syst. Evol. Microbiol.">
        <title>The Global Catalogue of Microorganisms (GCM) 10K type strain sequencing project: providing services to taxonomists for standard genome sequencing and annotation.</title>
        <authorList>
            <consortium name="The Broad Institute Genomics Platform"/>
            <consortium name="The Broad Institute Genome Sequencing Center for Infectious Disease"/>
            <person name="Wu L."/>
            <person name="Ma J."/>
        </authorList>
    </citation>
    <scope>NUCLEOTIDE SEQUENCE [LARGE SCALE GENOMIC DNA]</scope>
    <source>
        <strain evidence="4">KCTC 12907</strain>
    </source>
</reference>
<protein>
    <submittedName>
        <fullName evidence="3">TIGR02679 domain-containing protein</fullName>
    </submittedName>
</protein>
<name>A0ABW2F9K8_9BACL</name>
<dbReference type="Pfam" id="PF11796">
    <property type="entry name" value="DUF3323"/>
    <property type="match status" value="1"/>
</dbReference>
<evidence type="ECO:0000313" key="3">
    <source>
        <dbReference type="EMBL" id="MFC7148513.1"/>
    </source>
</evidence>
<keyword evidence="4" id="KW-1185">Reference proteome</keyword>
<sequence>MSETQSKFEEAVRTYFGQQGFHRFLVELRARLESSSSGPRGYVALHRPTEEEFEVLDGFYGTYTSDRSQSDYRYSILRFERLLRSSRFQLSVPELLGLLSGRQVRTRGERRAAAAGAWETMIREAVEEVYVSRFQASNMNAKEADGIENELIARGRQIAKWVEGMQDETSPGVRILRKLFAAGPKEAGRALLNTVRALLALAEMQVKAGPAPDWEQIRLPVLSAQATGDAHALDWKHPQGRLFWWGLVASAGVHSREGGFAAFSDIDSDEDSLVKERAVPSFSQAQLIREGYRRGGVADDDLSSQVMFFAPGWDSLWEERILTLRQVERMTGTPAGRLNSTAVYAVENPSVFAMLADAAAKQYQRSGLRGQSPDRTGKNLPLLVCVSGQPSVAVVKLLEFVLGGVRKDAPLLLYSGDIDVKGLEIALGLQQRFPQRYRPWKMDSEHYTRYAHRGIPLTEAERQRLEDFEAPWEPKLGSLMSAEGFKLHQELWVNELLADWLDAFDEAATCREGE</sequence>
<evidence type="ECO:0000259" key="1">
    <source>
        <dbReference type="Pfam" id="PF09664"/>
    </source>
</evidence>
<dbReference type="Pfam" id="PF09664">
    <property type="entry name" value="DUF2399"/>
    <property type="match status" value="1"/>
</dbReference>
<organism evidence="3 4">
    <name type="scientific">Cohnella cellulosilytica</name>
    <dbReference type="NCBI Taxonomy" id="986710"/>
    <lineage>
        <taxon>Bacteria</taxon>
        <taxon>Bacillati</taxon>
        <taxon>Bacillota</taxon>
        <taxon>Bacilli</taxon>
        <taxon>Bacillales</taxon>
        <taxon>Paenibacillaceae</taxon>
        <taxon>Cohnella</taxon>
    </lineage>
</organism>
<evidence type="ECO:0000259" key="2">
    <source>
        <dbReference type="Pfam" id="PF11796"/>
    </source>
</evidence>
<gene>
    <name evidence="3" type="ORF">ACFQMJ_08265</name>
</gene>
<comment type="caution">
    <text evidence="3">The sequence shown here is derived from an EMBL/GenBank/DDBJ whole genome shotgun (WGS) entry which is preliminary data.</text>
</comment>
<proteinExistence type="predicted"/>
<dbReference type="InterPro" id="IPR024466">
    <property type="entry name" value="CHP02679_N"/>
</dbReference>
<dbReference type="InterPro" id="IPR024465">
    <property type="entry name" value="DUF2399"/>
</dbReference>
<dbReference type="Proteomes" id="UP001596378">
    <property type="component" value="Unassembled WGS sequence"/>
</dbReference>
<feature type="domain" description="DUF2399" evidence="1">
    <location>
        <begin position="321"/>
        <end position="499"/>
    </location>
</feature>
<feature type="domain" description="Conserved hypothetical protein CHP02679 N terminus" evidence="2">
    <location>
        <begin position="40"/>
        <end position="309"/>
    </location>
</feature>
<evidence type="ECO:0000313" key="4">
    <source>
        <dbReference type="Proteomes" id="UP001596378"/>
    </source>
</evidence>
<dbReference type="EMBL" id="JBHTAI010000004">
    <property type="protein sequence ID" value="MFC7148513.1"/>
    <property type="molecule type" value="Genomic_DNA"/>
</dbReference>